<evidence type="ECO:0000313" key="1">
    <source>
        <dbReference type="EMBL" id="MED6260269.1"/>
    </source>
</evidence>
<gene>
    <name evidence="1" type="ORF">ATANTOWER_010355</name>
</gene>
<organism evidence="1 2">
    <name type="scientific">Ataeniobius toweri</name>
    <dbReference type="NCBI Taxonomy" id="208326"/>
    <lineage>
        <taxon>Eukaryota</taxon>
        <taxon>Metazoa</taxon>
        <taxon>Chordata</taxon>
        <taxon>Craniata</taxon>
        <taxon>Vertebrata</taxon>
        <taxon>Euteleostomi</taxon>
        <taxon>Actinopterygii</taxon>
        <taxon>Neopterygii</taxon>
        <taxon>Teleostei</taxon>
        <taxon>Neoteleostei</taxon>
        <taxon>Acanthomorphata</taxon>
        <taxon>Ovalentaria</taxon>
        <taxon>Atherinomorphae</taxon>
        <taxon>Cyprinodontiformes</taxon>
        <taxon>Goodeidae</taxon>
        <taxon>Ataeniobius</taxon>
    </lineage>
</organism>
<reference evidence="1 2" key="1">
    <citation type="submission" date="2021-07" db="EMBL/GenBank/DDBJ databases">
        <authorList>
            <person name="Palmer J.M."/>
        </authorList>
    </citation>
    <scope>NUCLEOTIDE SEQUENCE [LARGE SCALE GENOMIC DNA]</scope>
    <source>
        <strain evidence="1 2">AT_MEX2019</strain>
        <tissue evidence="1">Muscle</tissue>
    </source>
</reference>
<protein>
    <submittedName>
        <fullName evidence="1">Uncharacterized protein</fullName>
    </submittedName>
</protein>
<proteinExistence type="predicted"/>
<keyword evidence="2" id="KW-1185">Reference proteome</keyword>
<dbReference type="EMBL" id="JAHUTI010088742">
    <property type="protein sequence ID" value="MED6260269.1"/>
    <property type="molecule type" value="Genomic_DNA"/>
</dbReference>
<accession>A0ABU7CCC9</accession>
<sequence length="148" mass="16292">MALSPITLPSCSPAVPPFHVNFMDLSANCFPPLRPSRMWHLQADTSQLLSFPVASPLGPSAQDARASAGMERATHHLVLLTLLAGVLLSSHVISEEIPYAHHQTADSVAISDLDYITFFHKLSCFIRSKYYKGTVILSLYNQNLQCIL</sequence>
<name>A0ABU7CCC9_9TELE</name>
<dbReference type="Proteomes" id="UP001345963">
    <property type="component" value="Unassembled WGS sequence"/>
</dbReference>
<comment type="caution">
    <text evidence="1">The sequence shown here is derived from an EMBL/GenBank/DDBJ whole genome shotgun (WGS) entry which is preliminary data.</text>
</comment>
<evidence type="ECO:0000313" key="2">
    <source>
        <dbReference type="Proteomes" id="UP001345963"/>
    </source>
</evidence>